<gene>
    <name evidence="5" type="ORF">COT81_04690</name>
</gene>
<evidence type="ECO:0000313" key="5">
    <source>
        <dbReference type="EMBL" id="PIS04816.1"/>
    </source>
</evidence>
<keyword evidence="2 5" id="KW-0328">Glycosyltransferase</keyword>
<dbReference type="AlphaFoldDB" id="A0A2H0W0H6"/>
<dbReference type="PANTHER" id="PTHR43398:SF1">
    <property type="entry name" value="DOLICHOL-PHOSPHATE MANNOSYLTRANSFERASE SUBUNIT 1"/>
    <property type="match status" value="1"/>
</dbReference>
<comment type="caution">
    <text evidence="5">The sequence shown here is derived from an EMBL/GenBank/DDBJ whole genome shotgun (WGS) entry which is preliminary data.</text>
</comment>
<dbReference type="Pfam" id="PF00535">
    <property type="entry name" value="Glycos_transf_2"/>
    <property type="match status" value="1"/>
</dbReference>
<name>A0A2H0W0H6_9BACT</name>
<reference evidence="6" key="1">
    <citation type="submission" date="2017-09" db="EMBL/GenBank/DDBJ databases">
        <title>Depth-based differentiation of microbial function through sediment-hosted aquifers and enrichment of novel symbionts in the deep terrestrial subsurface.</title>
        <authorList>
            <person name="Probst A.J."/>
            <person name="Ladd B."/>
            <person name="Jarett J.K."/>
            <person name="Geller-Mcgrath D.E."/>
            <person name="Sieber C.M.K."/>
            <person name="Emerson J.B."/>
            <person name="Anantharaman K."/>
            <person name="Thomas B.C."/>
            <person name="Malmstrom R."/>
            <person name="Stieglmeier M."/>
            <person name="Klingl A."/>
            <person name="Woyke T."/>
            <person name="Ryan C.M."/>
            <person name="Banfield J.F."/>
        </authorList>
    </citation>
    <scope>NUCLEOTIDE SEQUENCE [LARGE SCALE GENOMIC DNA]</scope>
</reference>
<evidence type="ECO:0000256" key="2">
    <source>
        <dbReference type="ARBA" id="ARBA00022676"/>
    </source>
</evidence>
<dbReference type="InterPro" id="IPR039528">
    <property type="entry name" value="DPM1-like"/>
</dbReference>
<organism evidence="5 6">
    <name type="scientific">Candidatus Buchananbacteria bacterium CG10_big_fil_rev_8_21_14_0_10_42_9</name>
    <dbReference type="NCBI Taxonomy" id="1974526"/>
    <lineage>
        <taxon>Bacteria</taxon>
        <taxon>Candidatus Buchananiibacteriota</taxon>
    </lineage>
</organism>
<feature type="domain" description="Glycosyltransferase 2-like" evidence="4">
    <location>
        <begin position="6"/>
        <end position="168"/>
    </location>
</feature>
<comment type="similarity">
    <text evidence="1">Belongs to the glycosyltransferase 2 family.</text>
</comment>
<proteinExistence type="inferred from homology"/>
<dbReference type="FunFam" id="3.90.550.10:FF:000122">
    <property type="entry name" value="Dolichol-phosphate mannosyltransferase subunit 1"/>
    <property type="match status" value="1"/>
</dbReference>
<dbReference type="Gene3D" id="3.90.550.10">
    <property type="entry name" value="Spore Coat Polysaccharide Biosynthesis Protein SpsA, Chain A"/>
    <property type="match status" value="1"/>
</dbReference>
<protein>
    <submittedName>
        <fullName evidence="5">Dolichyl-phosphate beta-D-mannosyltransferase</fullName>
    </submittedName>
</protein>
<evidence type="ECO:0000256" key="1">
    <source>
        <dbReference type="ARBA" id="ARBA00006739"/>
    </source>
</evidence>
<accession>A0A2H0W0H6</accession>
<dbReference type="InterPro" id="IPR029044">
    <property type="entry name" value="Nucleotide-diphossugar_trans"/>
</dbReference>
<dbReference type="GO" id="GO:0004582">
    <property type="term" value="F:dolichyl-phosphate beta-D-mannosyltransferase activity"/>
    <property type="evidence" value="ECO:0007669"/>
    <property type="project" value="InterPro"/>
</dbReference>
<dbReference type="EMBL" id="PEZZ01000035">
    <property type="protein sequence ID" value="PIS04816.1"/>
    <property type="molecule type" value="Genomic_DNA"/>
</dbReference>
<dbReference type="GO" id="GO:0009247">
    <property type="term" value="P:glycolipid biosynthetic process"/>
    <property type="evidence" value="ECO:0007669"/>
    <property type="project" value="TreeGrafter"/>
</dbReference>
<dbReference type="InterPro" id="IPR001173">
    <property type="entry name" value="Glyco_trans_2-like"/>
</dbReference>
<sequence>MSKILVIVPTYNEEGTIGELLDRLLKLDLELDILVVDDGDDLTGNIVNEKQRQHKNIYLIKRQSKSGRGTAVLEGLLFGLKQDYDYFVEMDADFSHPPEELPELMKLAEPNKVVIASRYIKGSRIENWPIRRRLFSHMANFYAKLVLGIPIHDYTTGYRVYGRTAIESLDFEKFKSAGYIVLSEIAYQLYKNGVQFAERKTVFVNRERGESSFSLQEVKEAFAAVWRIKKEFK</sequence>
<dbReference type="SUPFAM" id="SSF53448">
    <property type="entry name" value="Nucleotide-diphospho-sugar transferases"/>
    <property type="match status" value="1"/>
</dbReference>
<evidence type="ECO:0000313" key="6">
    <source>
        <dbReference type="Proteomes" id="UP000230935"/>
    </source>
</evidence>
<dbReference type="PANTHER" id="PTHR43398">
    <property type="entry name" value="DOLICHOL-PHOSPHATE MANNOSYLTRANSFERASE SUBUNIT 1"/>
    <property type="match status" value="1"/>
</dbReference>
<evidence type="ECO:0000256" key="3">
    <source>
        <dbReference type="ARBA" id="ARBA00022679"/>
    </source>
</evidence>
<dbReference type="GO" id="GO:0016020">
    <property type="term" value="C:membrane"/>
    <property type="evidence" value="ECO:0007669"/>
    <property type="project" value="GOC"/>
</dbReference>
<dbReference type="Proteomes" id="UP000230935">
    <property type="component" value="Unassembled WGS sequence"/>
</dbReference>
<keyword evidence="3 5" id="KW-0808">Transferase</keyword>
<evidence type="ECO:0000259" key="4">
    <source>
        <dbReference type="Pfam" id="PF00535"/>
    </source>
</evidence>